<keyword evidence="9 11" id="KW-0472">Membrane</keyword>
<dbReference type="SUPFAM" id="SSF56935">
    <property type="entry name" value="Porins"/>
    <property type="match status" value="1"/>
</dbReference>
<evidence type="ECO:0000256" key="10">
    <source>
        <dbReference type="ARBA" id="ARBA00023237"/>
    </source>
</evidence>
<evidence type="ECO:0000256" key="1">
    <source>
        <dbReference type="ARBA" id="ARBA00004571"/>
    </source>
</evidence>
<feature type="domain" description="TonB-dependent receptor plug" evidence="15">
    <location>
        <begin position="51"/>
        <end position="155"/>
    </location>
</feature>
<dbReference type="InterPro" id="IPR012910">
    <property type="entry name" value="Plug_dom"/>
</dbReference>
<keyword evidence="13" id="KW-0732">Signal</keyword>
<comment type="similarity">
    <text evidence="11 12">Belongs to the TonB-dependent receptor family.</text>
</comment>
<dbReference type="Pfam" id="PF00593">
    <property type="entry name" value="TonB_dep_Rec_b-barrel"/>
    <property type="match status" value="1"/>
</dbReference>
<reference evidence="16" key="1">
    <citation type="submission" date="2021-04" db="EMBL/GenBank/DDBJ databases">
        <title>Draft genome assembly of strain Phenylobacterium sp. 20VBR1 using MiniION and Illumina platforms.</title>
        <authorList>
            <person name="Thomas F.A."/>
            <person name="Krishnan K.P."/>
            <person name="Sinha R.K."/>
        </authorList>
    </citation>
    <scope>NUCLEOTIDE SEQUENCE</scope>
    <source>
        <strain evidence="16">20VBR1</strain>
    </source>
</reference>
<evidence type="ECO:0000256" key="12">
    <source>
        <dbReference type="RuleBase" id="RU003357"/>
    </source>
</evidence>
<evidence type="ECO:0000256" key="4">
    <source>
        <dbReference type="ARBA" id="ARBA00022496"/>
    </source>
</evidence>
<evidence type="ECO:0000256" key="11">
    <source>
        <dbReference type="PROSITE-ProRule" id="PRU01360"/>
    </source>
</evidence>
<dbReference type="AlphaFoldDB" id="A0A941D3J6"/>
<evidence type="ECO:0000256" key="6">
    <source>
        <dbReference type="ARBA" id="ARBA00023004"/>
    </source>
</evidence>
<feature type="domain" description="TonB-dependent receptor-like beta-barrel" evidence="14">
    <location>
        <begin position="335"/>
        <end position="864"/>
    </location>
</feature>
<evidence type="ECO:0000259" key="15">
    <source>
        <dbReference type="Pfam" id="PF07715"/>
    </source>
</evidence>
<keyword evidence="4" id="KW-0410">Iron transport</keyword>
<feature type="chain" id="PRO_5037161231" evidence="13">
    <location>
        <begin position="30"/>
        <end position="915"/>
    </location>
</feature>
<keyword evidence="8 12" id="KW-0798">TonB box</keyword>
<evidence type="ECO:0000256" key="7">
    <source>
        <dbReference type="ARBA" id="ARBA00023065"/>
    </source>
</evidence>
<dbReference type="GO" id="GO:0006826">
    <property type="term" value="P:iron ion transport"/>
    <property type="evidence" value="ECO:0007669"/>
    <property type="project" value="UniProtKB-KW"/>
</dbReference>
<keyword evidence="7" id="KW-0406">Ion transport</keyword>
<proteinExistence type="inferred from homology"/>
<dbReference type="PROSITE" id="PS52016">
    <property type="entry name" value="TONB_DEPENDENT_REC_3"/>
    <property type="match status" value="1"/>
</dbReference>
<dbReference type="InterPro" id="IPR000531">
    <property type="entry name" value="Beta-barrel_TonB"/>
</dbReference>
<evidence type="ECO:0000313" key="16">
    <source>
        <dbReference type="EMBL" id="MBR7620949.1"/>
    </source>
</evidence>
<keyword evidence="5 11" id="KW-0812">Transmembrane</keyword>
<gene>
    <name evidence="16" type="ORF">JKL49_16260</name>
</gene>
<dbReference type="InterPro" id="IPR039426">
    <property type="entry name" value="TonB-dep_rcpt-like"/>
</dbReference>
<dbReference type="Pfam" id="PF07715">
    <property type="entry name" value="Plug"/>
    <property type="match status" value="1"/>
</dbReference>
<accession>A0A941D3J6</accession>
<dbReference type="GO" id="GO:0009279">
    <property type="term" value="C:cell outer membrane"/>
    <property type="evidence" value="ECO:0007669"/>
    <property type="project" value="UniProtKB-SubCell"/>
</dbReference>
<evidence type="ECO:0000256" key="13">
    <source>
        <dbReference type="SAM" id="SignalP"/>
    </source>
</evidence>
<keyword evidence="3 11" id="KW-1134">Transmembrane beta strand</keyword>
<evidence type="ECO:0000256" key="2">
    <source>
        <dbReference type="ARBA" id="ARBA00022448"/>
    </source>
</evidence>
<dbReference type="Gene3D" id="2.40.170.20">
    <property type="entry name" value="TonB-dependent receptor, beta-barrel domain"/>
    <property type="match status" value="3"/>
</dbReference>
<dbReference type="PANTHER" id="PTHR32552:SF81">
    <property type="entry name" value="TONB-DEPENDENT OUTER MEMBRANE RECEPTOR"/>
    <property type="match status" value="1"/>
</dbReference>
<keyword evidence="6" id="KW-0408">Iron</keyword>
<keyword evidence="2 11" id="KW-0813">Transport</keyword>
<evidence type="ECO:0000256" key="8">
    <source>
        <dbReference type="ARBA" id="ARBA00023077"/>
    </source>
</evidence>
<dbReference type="RefSeq" id="WP_215341700.1">
    <property type="nucleotide sequence ID" value="NZ_JAGSGD010000001.1"/>
</dbReference>
<keyword evidence="16" id="KW-0675">Receptor</keyword>
<feature type="signal peptide" evidence="13">
    <location>
        <begin position="1"/>
        <end position="29"/>
    </location>
</feature>
<keyword evidence="10 11" id="KW-0998">Cell outer membrane</keyword>
<dbReference type="InterPro" id="IPR036942">
    <property type="entry name" value="Beta-barrel_TonB_sf"/>
</dbReference>
<dbReference type="EMBL" id="JAGSGD010000001">
    <property type="protein sequence ID" value="MBR7620949.1"/>
    <property type="molecule type" value="Genomic_DNA"/>
</dbReference>
<protein>
    <submittedName>
        <fullName evidence="16">TonB-dependent receptor</fullName>
    </submittedName>
</protein>
<evidence type="ECO:0000256" key="9">
    <source>
        <dbReference type="ARBA" id="ARBA00023136"/>
    </source>
</evidence>
<comment type="subcellular location">
    <subcellularLocation>
        <location evidence="1 11">Cell outer membrane</location>
        <topology evidence="1 11">Multi-pass membrane protein</topology>
    </subcellularLocation>
</comment>
<keyword evidence="17" id="KW-1185">Reference proteome</keyword>
<evidence type="ECO:0000313" key="17">
    <source>
        <dbReference type="Proteomes" id="UP000622580"/>
    </source>
</evidence>
<evidence type="ECO:0000256" key="5">
    <source>
        <dbReference type="ARBA" id="ARBA00022692"/>
    </source>
</evidence>
<evidence type="ECO:0000256" key="3">
    <source>
        <dbReference type="ARBA" id="ARBA00022452"/>
    </source>
</evidence>
<dbReference type="Proteomes" id="UP000622580">
    <property type="component" value="Unassembled WGS sequence"/>
</dbReference>
<sequence>MSKTLHLRSLLVVGASAAALTAMSSPAFAQAGATTTIEELVVTAEKREQSLQDVPVAISAFTSKQRDLVGINTVQDLTNFTPGFVYSSVNDRASMRGVGRLTNIHSVDGAIAIYIDGLFSTSTVFAGAPPLMVDRVEVLRGPQGTLYGRNSIGGTVNIISRRPTEEAYAEVRAVVENYGVTNFQGAMSGPITDHLQYRLSGYKLDQTKGYYENVNANMPTEGSVRDEYALEAQLQGQLGENAEFWVKYGTLHWDNRGGPGARSGYLADPYETGRQDPNFSVIYNPVHGYSPETGVNGIVPGSLQQFNGGTTKINPAIADSHKINTNTPIFVGLTDVHLLTTTFAYHAPTFDVKYIGGIQNYAYNTTGDLDNSNVKSYQIPLQPGSICGTVGLLFSLGASTVNCGPLTVDATATYHYFEKPKYFSNEINISSTTDSPLQWILGLYQFEESYTATNTLNGFSSQPQMKTPILGAAPNPTGAFSISEYDLTTKSKAIFGQLDWKATDTLKFTAGLRFTKDEKEGVENRRVVCFSDVCFPGLYPALGLSGFGPGTAANYGSLLGNLNALPAVGAALGLGGALNGLAGLGNGAFDLTTALAPTTTAAGAKGVTDPVKCVGAVCTQYTIASNGNMVRHLGGKSDAVTGTLGAQWEPDTDTMAYARYSRGYKAFGLSAGGGLVAPYADPEFVDSIEVGLKKNFATLQINAAIYHYKYTDLQAPVTVRVGATNVTQFINVPESRSQGVELDAIWAPTQALRLIGSYSFNDTAITQSGLYVDVNDNINTGAVSVKGNDLPQAPRNKFAVNASYSFFFEPGTLTLGATYVWRDKAYANIFSRSYNQSPQWDQIDLRANWNSQDGRYAIIGYVKNVADTEGYDAAVAASNRNRNPAIASDNFSNGALNLGLTPPRTYGVELQYKFF</sequence>
<name>A0A941D3J6_9CAUL</name>
<comment type="caution">
    <text evidence="16">The sequence shown here is derived from an EMBL/GenBank/DDBJ whole genome shotgun (WGS) entry which is preliminary data.</text>
</comment>
<evidence type="ECO:0000259" key="14">
    <source>
        <dbReference type="Pfam" id="PF00593"/>
    </source>
</evidence>
<organism evidence="16 17">
    <name type="scientific">Phenylobacterium glaciei</name>
    <dbReference type="NCBI Taxonomy" id="2803784"/>
    <lineage>
        <taxon>Bacteria</taxon>
        <taxon>Pseudomonadati</taxon>
        <taxon>Pseudomonadota</taxon>
        <taxon>Alphaproteobacteria</taxon>
        <taxon>Caulobacterales</taxon>
        <taxon>Caulobacteraceae</taxon>
        <taxon>Phenylobacterium</taxon>
    </lineage>
</organism>
<dbReference type="PANTHER" id="PTHR32552">
    <property type="entry name" value="FERRICHROME IRON RECEPTOR-RELATED"/>
    <property type="match status" value="1"/>
</dbReference>